<dbReference type="EMBL" id="JACGWW010000006">
    <property type="protein sequence ID" value="MBA8814621.1"/>
    <property type="molecule type" value="Genomic_DNA"/>
</dbReference>
<evidence type="ECO:0000313" key="10">
    <source>
        <dbReference type="EMBL" id="GEK83515.1"/>
    </source>
</evidence>
<evidence type="ECO:0000256" key="2">
    <source>
        <dbReference type="ARBA" id="ARBA00022676"/>
    </source>
</evidence>
<dbReference type="RefSeq" id="WP_244289779.1">
    <property type="nucleotide sequence ID" value="NZ_BAAAHR010000003.1"/>
</dbReference>
<dbReference type="InterPro" id="IPR050321">
    <property type="entry name" value="Glycosyltr_2/OpgH_subfam"/>
</dbReference>
<dbReference type="SUPFAM" id="SSF53448">
    <property type="entry name" value="Nucleotide-diphospho-sugar transferases"/>
    <property type="match status" value="1"/>
</dbReference>
<keyword evidence="3 11" id="KW-0808">Transferase</keyword>
<feature type="transmembrane region" description="Helical" evidence="8">
    <location>
        <begin position="463"/>
        <end position="485"/>
    </location>
</feature>
<dbReference type="EC" id="2.4.1.12" evidence="11"/>
<keyword evidence="2 11" id="KW-0328">Glycosyltransferase</keyword>
<evidence type="ECO:0000313" key="13">
    <source>
        <dbReference type="Proteomes" id="UP000522688"/>
    </source>
</evidence>
<dbReference type="Gene3D" id="3.90.550.10">
    <property type="entry name" value="Spore Coat Polysaccharide Biosynthesis Protein SpsA, Chain A"/>
    <property type="match status" value="1"/>
</dbReference>
<gene>
    <name evidence="11" type="ORF">FB463_002896</name>
    <name evidence="10" type="ORF">FFA01_18240</name>
</gene>
<dbReference type="GO" id="GO:0005886">
    <property type="term" value="C:plasma membrane"/>
    <property type="evidence" value="ECO:0007669"/>
    <property type="project" value="TreeGrafter"/>
</dbReference>
<comment type="subcellular location">
    <subcellularLocation>
        <location evidence="1">Membrane</location>
        <topology evidence="1">Multi-pass membrane protein</topology>
    </subcellularLocation>
</comment>
<dbReference type="PANTHER" id="PTHR43867:SF2">
    <property type="entry name" value="CELLULOSE SYNTHASE CATALYTIC SUBUNIT A [UDP-FORMING]"/>
    <property type="match status" value="1"/>
</dbReference>
<dbReference type="EMBL" id="BJUV01000016">
    <property type="protein sequence ID" value="GEK83515.1"/>
    <property type="molecule type" value="Genomic_DNA"/>
</dbReference>
<evidence type="ECO:0000313" key="12">
    <source>
        <dbReference type="Proteomes" id="UP000321154"/>
    </source>
</evidence>
<name>A0A7W3JKT3_9MICO</name>
<evidence type="ECO:0000313" key="11">
    <source>
        <dbReference type="EMBL" id="MBA8814621.1"/>
    </source>
</evidence>
<dbReference type="InterPro" id="IPR029044">
    <property type="entry name" value="Nucleotide-diphossugar_trans"/>
</dbReference>
<evidence type="ECO:0000256" key="5">
    <source>
        <dbReference type="ARBA" id="ARBA00022989"/>
    </source>
</evidence>
<dbReference type="PANTHER" id="PTHR43867">
    <property type="entry name" value="CELLULOSE SYNTHASE CATALYTIC SUBUNIT A [UDP-FORMING]"/>
    <property type="match status" value="1"/>
</dbReference>
<feature type="region of interest" description="Disordered" evidence="7">
    <location>
        <begin position="645"/>
        <end position="675"/>
    </location>
</feature>
<feature type="transmembrane region" description="Helical" evidence="8">
    <location>
        <begin position="85"/>
        <end position="104"/>
    </location>
</feature>
<keyword evidence="12" id="KW-1185">Reference proteome</keyword>
<dbReference type="Proteomes" id="UP000321154">
    <property type="component" value="Unassembled WGS sequence"/>
</dbReference>
<comment type="caution">
    <text evidence="11">The sequence shown here is derived from an EMBL/GenBank/DDBJ whole genome shotgun (WGS) entry which is preliminary data.</text>
</comment>
<dbReference type="CDD" id="cd06421">
    <property type="entry name" value="CESA_CelA_like"/>
    <property type="match status" value="1"/>
</dbReference>
<dbReference type="AlphaFoldDB" id="A0A7W3JKT3"/>
<keyword evidence="6 8" id="KW-0472">Membrane</keyword>
<evidence type="ECO:0000256" key="6">
    <source>
        <dbReference type="ARBA" id="ARBA00023136"/>
    </source>
</evidence>
<reference evidence="10 12" key="1">
    <citation type="submission" date="2019-07" db="EMBL/GenBank/DDBJ databases">
        <title>Whole genome shotgun sequence of Frigoribacterium faeni NBRC 103066.</title>
        <authorList>
            <person name="Hosoyama A."/>
            <person name="Uohara A."/>
            <person name="Ohji S."/>
            <person name="Ichikawa N."/>
        </authorList>
    </citation>
    <scope>NUCLEOTIDE SEQUENCE [LARGE SCALE GENOMIC DNA]</scope>
    <source>
        <strain evidence="10 12">NBRC 103066</strain>
    </source>
</reference>
<dbReference type="GO" id="GO:0016760">
    <property type="term" value="F:cellulose synthase (UDP-forming) activity"/>
    <property type="evidence" value="ECO:0007669"/>
    <property type="project" value="UniProtKB-EC"/>
</dbReference>
<evidence type="ECO:0000256" key="8">
    <source>
        <dbReference type="SAM" id="Phobius"/>
    </source>
</evidence>
<feature type="compositionally biased region" description="Basic and acidic residues" evidence="7">
    <location>
        <begin position="1"/>
        <end position="19"/>
    </location>
</feature>
<evidence type="ECO:0000256" key="3">
    <source>
        <dbReference type="ARBA" id="ARBA00022679"/>
    </source>
</evidence>
<keyword evidence="5 8" id="KW-1133">Transmembrane helix</keyword>
<evidence type="ECO:0000256" key="1">
    <source>
        <dbReference type="ARBA" id="ARBA00004141"/>
    </source>
</evidence>
<dbReference type="Pfam" id="PF13632">
    <property type="entry name" value="Glyco_trans_2_3"/>
    <property type="match status" value="1"/>
</dbReference>
<evidence type="ECO:0000259" key="9">
    <source>
        <dbReference type="Pfam" id="PF13632"/>
    </source>
</evidence>
<dbReference type="InterPro" id="IPR001173">
    <property type="entry name" value="Glyco_trans_2-like"/>
</dbReference>
<dbReference type="Proteomes" id="UP000522688">
    <property type="component" value="Unassembled WGS sequence"/>
</dbReference>
<sequence length="693" mass="77010">MSRTMRVRESDATTRDVPPRTESAAPGAPGADPIIVLEPRSRSGLRHLALQDDAQVARSRPSKRLRSDHHASIVSRTEGRAHSPFMVLLVLACTMGILLYGQFLLNPANRGDLLPYAAVITAEAVLVVQALLSMWTILSGGQNPRDFDFHSTQDTLYDDEAIDRLGVRDRPHLWPMVVDGRTVVVDVFVTVYGEELSKIAMTVQAALAMRGEHRTWVLDDGRSDEVRDLAATLGARYVRRLSSNGAKAGNVNHALTVAKGDYFAIFDADFVPKPLFLHETVPFFVDEKVAFVQTPQSYGNLVSLVSRGAGYMQAVFYRFIQPGRNRFNAAFCVGTNVIFRRTAVDDVGGIDTDSKSEDVWTSLFLHEAGWRSIYIPLTLAIGDAPETIEAYSKQQLRWATGGFEILLRHNPLSPRRTLTMDQRFQYTLTATHYLTGIAPLLLIMVPPMEIFFDLRPMNLHISVLQWLLFYCGFYLLQIALAFFTLGSFRWEVLMLASVSFPIYVKALWNVLSGKDTAWHVTGGKAASSPFDFIVPQVLFWVFLSLTSLVAIWRDWDNRVLTLATVWNLINTAVLSGFLVAALREARAIKRAARSGSSARTTMSEPLPTGEVLVPALRTQVARPLPRSHEEILVLADAAGVAGAGAADAANAADRRDRSDERDRQQRRDGERRRMLEAELAVADADADREKVIS</sequence>
<protein>
    <submittedName>
        <fullName evidence="11">Cellulose synthase (UDP-forming)</fullName>
        <ecNumber evidence="11">2.4.1.12</ecNumber>
    </submittedName>
</protein>
<evidence type="ECO:0000256" key="7">
    <source>
        <dbReference type="SAM" id="MobiDB-lite"/>
    </source>
</evidence>
<feature type="domain" description="Glycosyltransferase 2-like" evidence="9">
    <location>
        <begin position="263"/>
        <end position="471"/>
    </location>
</feature>
<feature type="transmembrane region" description="Helical" evidence="8">
    <location>
        <begin position="492"/>
        <end position="512"/>
    </location>
</feature>
<feature type="compositionally biased region" description="Basic and acidic residues" evidence="7">
    <location>
        <begin position="652"/>
        <end position="675"/>
    </location>
</feature>
<proteinExistence type="predicted"/>
<reference evidence="11 13" key="2">
    <citation type="submission" date="2020-07" db="EMBL/GenBank/DDBJ databases">
        <title>Sequencing the genomes of 1000 actinobacteria strains.</title>
        <authorList>
            <person name="Klenk H.-P."/>
        </authorList>
    </citation>
    <scope>NUCLEOTIDE SEQUENCE [LARGE SCALE GENOMIC DNA]</scope>
    <source>
        <strain evidence="11 13">DSM 10309</strain>
    </source>
</reference>
<feature type="transmembrane region" description="Helical" evidence="8">
    <location>
        <begin position="532"/>
        <end position="552"/>
    </location>
</feature>
<evidence type="ECO:0000256" key="4">
    <source>
        <dbReference type="ARBA" id="ARBA00022692"/>
    </source>
</evidence>
<keyword evidence="4 8" id="KW-0812">Transmembrane</keyword>
<accession>A0A7W3JKT3</accession>
<feature type="transmembrane region" description="Helical" evidence="8">
    <location>
        <begin position="424"/>
        <end position="443"/>
    </location>
</feature>
<organism evidence="11 13">
    <name type="scientific">Frigoribacterium faeni</name>
    <dbReference type="NCBI Taxonomy" id="145483"/>
    <lineage>
        <taxon>Bacteria</taxon>
        <taxon>Bacillati</taxon>
        <taxon>Actinomycetota</taxon>
        <taxon>Actinomycetes</taxon>
        <taxon>Micrococcales</taxon>
        <taxon>Microbacteriaceae</taxon>
        <taxon>Frigoribacterium</taxon>
    </lineage>
</organism>
<feature type="transmembrane region" description="Helical" evidence="8">
    <location>
        <begin position="116"/>
        <end position="138"/>
    </location>
</feature>
<feature type="transmembrane region" description="Helical" evidence="8">
    <location>
        <begin position="559"/>
        <end position="582"/>
    </location>
</feature>
<feature type="region of interest" description="Disordered" evidence="7">
    <location>
        <begin position="1"/>
        <end position="33"/>
    </location>
</feature>